<comment type="caution">
    <text evidence="1">The sequence shown here is derived from an EMBL/GenBank/DDBJ whole genome shotgun (WGS) entry which is preliminary data.</text>
</comment>
<dbReference type="Proteomes" id="UP000229001">
    <property type="component" value="Unassembled WGS sequence"/>
</dbReference>
<dbReference type="AlphaFoldDB" id="A0A2M7AUT6"/>
<name>A0A2M7AUT6_9BACT</name>
<protein>
    <submittedName>
        <fullName evidence="1">Uncharacterized protein</fullName>
    </submittedName>
</protein>
<dbReference type="EMBL" id="PEVZ01000030">
    <property type="protein sequence ID" value="PIU74372.1"/>
    <property type="molecule type" value="Genomic_DNA"/>
</dbReference>
<organism evidence="1 2">
    <name type="scientific">Candidatus Roizmanbacteria bacterium CG06_land_8_20_14_3_00_34_14</name>
    <dbReference type="NCBI Taxonomy" id="1974848"/>
    <lineage>
        <taxon>Bacteria</taxon>
        <taxon>Candidatus Roizmaniibacteriota</taxon>
    </lineage>
</organism>
<reference evidence="2" key="1">
    <citation type="submission" date="2017-09" db="EMBL/GenBank/DDBJ databases">
        <title>Depth-based differentiation of microbial function through sediment-hosted aquifers and enrichment of novel symbionts in the deep terrestrial subsurface.</title>
        <authorList>
            <person name="Probst A.J."/>
            <person name="Ladd B."/>
            <person name="Jarett J.K."/>
            <person name="Geller-Mcgrath D.E."/>
            <person name="Sieber C.M.K."/>
            <person name="Emerson J.B."/>
            <person name="Anantharaman K."/>
            <person name="Thomas B.C."/>
            <person name="Malmstrom R."/>
            <person name="Stieglmeier M."/>
            <person name="Klingl A."/>
            <person name="Woyke T."/>
            <person name="Ryan C.M."/>
            <person name="Banfield J.F."/>
        </authorList>
    </citation>
    <scope>NUCLEOTIDE SEQUENCE [LARGE SCALE GENOMIC DNA]</scope>
</reference>
<sequence>GDYYFDGENKAFEIIGKEISINNSLIVKAKIKVKEINNRLVFGEDRVIIVGKNINIITNKFNFNNYIVSRID</sequence>
<gene>
    <name evidence="1" type="ORF">COS77_01975</name>
</gene>
<evidence type="ECO:0000313" key="1">
    <source>
        <dbReference type="EMBL" id="PIU74372.1"/>
    </source>
</evidence>
<accession>A0A2M7AUT6</accession>
<feature type="non-terminal residue" evidence="1">
    <location>
        <position position="1"/>
    </location>
</feature>
<proteinExistence type="predicted"/>
<evidence type="ECO:0000313" key="2">
    <source>
        <dbReference type="Proteomes" id="UP000229001"/>
    </source>
</evidence>